<evidence type="ECO:0000313" key="6">
    <source>
        <dbReference type="EMBL" id="EED86573.1"/>
    </source>
</evidence>
<feature type="coiled-coil region" evidence="3">
    <location>
        <begin position="58"/>
        <end position="85"/>
    </location>
</feature>
<organism evidence="6 7">
    <name type="scientific">Thalassiosira pseudonana</name>
    <name type="common">Marine diatom</name>
    <name type="synonym">Cyclotella nana</name>
    <dbReference type="NCBI Taxonomy" id="35128"/>
    <lineage>
        <taxon>Eukaryota</taxon>
        <taxon>Sar</taxon>
        <taxon>Stramenopiles</taxon>
        <taxon>Ochrophyta</taxon>
        <taxon>Bacillariophyta</taxon>
        <taxon>Coscinodiscophyceae</taxon>
        <taxon>Thalassiosirophycidae</taxon>
        <taxon>Thalassiosirales</taxon>
        <taxon>Thalassiosiraceae</taxon>
        <taxon>Thalassiosira</taxon>
    </lineage>
</organism>
<feature type="compositionally biased region" description="Basic and acidic residues" evidence="4">
    <location>
        <begin position="589"/>
        <end position="604"/>
    </location>
</feature>
<dbReference type="InParanoid" id="B8LDM5"/>
<evidence type="ECO:0000256" key="2">
    <source>
        <dbReference type="ARBA" id="ARBA00023136"/>
    </source>
</evidence>
<reference evidence="6 7" key="2">
    <citation type="journal article" date="2008" name="Nature">
        <title>The Phaeodactylum genome reveals the evolutionary history of diatom genomes.</title>
        <authorList>
            <person name="Bowler C."/>
            <person name="Allen A.E."/>
            <person name="Badger J.H."/>
            <person name="Grimwood J."/>
            <person name="Jabbari K."/>
            <person name="Kuo A."/>
            <person name="Maheswari U."/>
            <person name="Martens C."/>
            <person name="Maumus F."/>
            <person name="Otillar R.P."/>
            <person name="Rayko E."/>
            <person name="Salamov A."/>
            <person name="Vandepoele K."/>
            <person name="Beszteri B."/>
            <person name="Gruber A."/>
            <person name="Heijde M."/>
            <person name="Katinka M."/>
            <person name="Mock T."/>
            <person name="Valentin K."/>
            <person name="Verret F."/>
            <person name="Berges J.A."/>
            <person name="Brownlee C."/>
            <person name="Cadoret J.P."/>
            <person name="Chiovitti A."/>
            <person name="Choi C.J."/>
            <person name="Coesel S."/>
            <person name="De Martino A."/>
            <person name="Detter J.C."/>
            <person name="Durkin C."/>
            <person name="Falciatore A."/>
            <person name="Fournet J."/>
            <person name="Haruta M."/>
            <person name="Huysman M.J."/>
            <person name="Jenkins B.D."/>
            <person name="Jiroutova K."/>
            <person name="Jorgensen R.E."/>
            <person name="Joubert Y."/>
            <person name="Kaplan A."/>
            <person name="Kroger N."/>
            <person name="Kroth P.G."/>
            <person name="La Roche J."/>
            <person name="Lindquist E."/>
            <person name="Lommer M."/>
            <person name="Martin-Jezequel V."/>
            <person name="Lopez P.J."/>
            <person name="Lucas S."/>
            <person name="Mangogna M."/>
            <person name="McGinnis K."/>
            <person name="Medlin L.K."/>
            <person name="Montsant A."/>
            <person name="Oudot-Le Secq M.P."/>
            <person name="Napoli C."/>
            <person name="Obornik M."/>
            <person name="Parker M.S."/>
            <person name="Petit J.L."/>
            <person name="Porcel B.M."/>
            <person name="Poulsen N."/>
            <person name="Robison M."/>
            <person name="Rychlewski L."/>
            <person name="Rynearson T.A."/>
            <person name="Schmutz J."/>
            <person name="Shapiro H."/>
            <person name="Siaut M."/>
            <person name="Stanley M."/>
            <person name="Sussman M.R."/>
            <person name="Taylor A.R."/>
            <person name="Vardi A."/>
            <person name="von Dassow P."/>
            <person name="Vyverman W."/>
            <person name="Willis A."/>
            <person name="Wyrwicz L.S."/>
            <person name="Rokhsar D.S."/>
            <person name="Weissenbach J."/>
            <person name="Armbrust E.V."/>
            <person name="Green B.R."/>
            <person name="Van de Peer Y."/>
            <person name="Grigoriev I.V."/>
        </authorList>
    </citation>
    <scope>NUCLEOTIDE SEQUENCE [LARGE SCALE GENOMIC DNA]</scope>
    <source>
        <strain evidence="6 7">CCMP1335</strain>
    </source>
</reference>
<dbReference type="HOGENOM" id="CLU_281816_0_0_1"/>
<keyword evidence="7" id="KW-1185">Reference proteome</keyword>
<dbReference type="eggNOG" id="ENOG502T7IJ">
    <property type="taxonomic scope" value="Eukaryota"/>
</dbReference>
<dbReference type="GO" id="GO:0016020">
    <property type="term" value="C:membrane"/>
    <property type="evidence" value="ECO:0007669"/>
    <property type="project" value="UniProtKB-SubCell"/>
</dbReference>
<dbReference type="PROSITE" id="PS51778">
    <property type="entry name" value="VAST"/>
    <property type="match status" value="1"/>
</dbReference>
<dbReference type="KEGG" id="tps:THAPSDRAFT_11300"/>
<dbReference type="OMA" id="VDFQFEW"/>
<protein>
    <recommendedName>
        <fullName evidence="5">VASt domain-containing protein</fullName>
    </recommendedName>
</protein>
<keyword evidence="2" id="KW-0472">Membrane</keyword>
<comment type="subcellular location">
    <subcellularLocation>
        <location evidence="1">Membrane</location>
    </subcellularLocation>
</comment>
<sequence>MGATTKNSGTASSINTTSFPIKKITFNSPRNVDSTIRDALVSNTTKRISVAGRVDVENNKNRLQIQQQQQEISESRKEEARAAALKAATLASRGIIGGVPLSSNDGRALALGGGMANVTMPKVTVVKKKKRGLRMKRSEKAENAIVDHNKTALKSSFDAIREEVKEEEDDMDDTSHSWTFAAPTATTAPTTEGESPTSGGIHIATQLETANEVSAVHSKPFKLSPRNIFQKKRRHENQPTVYTTESHRKQVELQEQNQLALSQAKELLALGAWTCGVCGTPFASLESASSHELLCLVKWVKSESKLQSREKQHAVQQNGGRKRRILVLDSLDCRYENRPSAINAASFISALTTSLPPLSSSVTQRPSRNRMWSDDDVDSPPSPPRNLSVTPSVNLGNNAVARAAVAAAISNTTRCVVRFEPPRTGGEIPLPSPMIRKFMVLTDDATVKIARRARHVMLALCRQKLAELPAGHSSEQKSKLLLLRREFEAQRELALASRDRHYYGLVEQRSLERSYGVQLPSYSTPYSFYHHRLNARLGKGDIELRPKRDKKSDASLPSVRIWGAVKQRFEHAYELVKEGPTTPADGLDQYDRNKHSDKSSRTDLNHDRNTLYINVVVKNSVQVVNNELQRMARGWWHSEWSKSNASDDKNGNAKPDMVDFQFEWIRAHTQKRVIQLAGIALSSDFTPRRVAVQLSNDLYRLMGPQLELRGVTIQTEIEYRVGQFFVLAVNVLQIDWILLMDYTTKQMARRRRRWIRDQGEKQSSALAVGNSDEKSGESKKRTLKELLVAAQHWFPSRNEVVMQVLTFMNRFHFIISLPLLHVCYKLFFKYAVNKYILAVVTDDIFRYVEKKGMEMQLEIKSNNDQAAAMLAILREMRGDDKKRKSGEEEGEGEDQLPVVGPLLGPTIKDDAAEAKPPADFSPPEALEFVGLEVDLPVGFKRLRWALLHSDSKFLKDAFFGPVMNYADITMGSWSKNNNDIGLPTTPEAVNEEDFLNATLEFSYLMPKSAFVKANMCYATHEIIYYDDYSLVIKEKTLTPEVPYGNSFIAWTQYNLVSTGKNNCRMVCSVEAEFPNGPPMVARQIKSGMRSGTAEKFVLLGETICRYADAIP</sequence>
<reference evidence="6 7" key="1">
    <citation type="journal article" date="2004" name="Science">
        <title>The genome of the diatom Thalassiosira pseudonana: ecology, evolution, and metabolism.</title>
        <authorList>
            <person name="Armbrust E.V."/>
            <person name="Berges J.A."/>
            <person name="Bowler C."/>
            <person name="Green B.R."/>
            <person name="Martinez D."/>
            <person name="Putnam N.H."/>
            <person name="Zhou S."/>
            <person name="Allen A.E."/>
            <person name="Apt K.E."/>
            <person name="Bechner M."/>
            <person name="Brzezinski M.A."/>
            <person name="Chaal B.K."/>
            <person name="Chiovitti A."/>
            <person name="Davis A.K."/>
            <person name="Demarest M.S."/>
            <person name="Detter J.C."/>
            <person name="Glavina T."/>
            <person name="Goodstein D."/>
            <person name="Hadi M.Z."/>
            <person name="Hellsten U."/>
            <person name="Hildebrand M."/>
            <person name="Jenkins B.D."/>
            <person name="Jurka J."/>
            <person name="Kapitonov V.V."/>
            <person name="Kroger N."/>
            <person name="Lau W.W."/>
            <person name="Lane T.W."/>
            <person name="Larimer F.W."/>
            <person name="Lippmeier J.C."/>
            <person name="Lucas S."/>
            <person name="Medina M."/>
            <person name="Montsant A."/>
            <person name="Obornik M."/>
            <person name="Parker M.S."/>
            <person name="Palenik B."/>
            <person name="Pazour G.J."/>
            <person name="Richardson P.M."/>
            <person name="Rynearson T.A."/>
            <person name="Saito M.A."/>
            <person name="Schwartz D.C."/>
            <person name="Thamatrakoln K."/>
            <person name="Valentin K."/>
            <person name="Vardi A."/>
            <person name="Wilkerson F.P."/>
            <person name="Rokhsar D.S."/>
        </authorList>
    </citation>
    <scope>NUCLEOTIDE SEQUENCE [LARGE SCALE GENOMIC DNA]</scope>
    <source>
        <strain evidence="6 7">CCMP1335</strain>
    </source>
</reference>
<feature type="region of interest" description="Disordered" evidence="4">
    <location>
        <begin position="357"/>
        <end position="391"/>
    </location>
</feature>
<dbReference type="AlphaFoldDB" id="B8LDM5"/>
<proteinExistence type="predicted"/>
<evidence type="ECO:0000313" key="7">
    <source>
        <dbReference type="Proteomes" id="UP000001449"/>
    </source>
</evidence>
<feature type="domain" description="VASt" evidence="5">
    <location>
        <begin position="926"/>
        <end position="1111"/>
    </location>
</feature>
<evidence type="ECO:0000259" key="5">
    <source>
        <dbReference type="PROSITE" id="PS51778"/>
    </source>
</evidence>
<name>B8LDM5_THAPS</name>
<dbReference type="InterPro" id="IPR031968">
    <property type="entry name" value="VASt"/>
</dbReference>
<evidence type="ECO:0000256" key="1">
    <source>
        <dbReference type="ARBA" id="ARBA00004370"/>
    </source>
</evidence>
<dbReference type="PaxDb" id="35128-Thaps11300"/>
<keyword evidence="3" id="KW-0175">Coiled coil</keyword>
<dbReference type="RefSeq" id="XP_002297105.1">
    <property type="nucleotide sequence ID" value="XM_002297069.1"/>
</dbReference>
<feature type="region of interest" description="Disordered" evidence="4">
    <location>
        <begin position="880"/>
        <end position="901"/>
    </location>
</feature>
<dbReference type="GeneID" id="7451808"/>
<gene>
    <name evidence="6" type="ORF">THAPSDRAFT_11300</name>
</gene>
<dbReference type="Proteomes" id="UP000001449">
    <property type="component" value="Unassembled WGS sequence"/>
</dbReference>
<accession>B8LDM5</accession>
<dbReference type="EMBL" id="DS999420">
    <property type="protein sequence ID" value="EED86573.1"/>
    <property type="molecule type" value="Genomic_DNA"/>
</dbReference>
<dbReference type="Pfam" id="PF16016">
    <property type="entry name" value="VASt"/>
    <property type="match status" value="1"/>
</dbReference>
<feature type="region of interest" description="Disordered" evidence="4">
    <location>
        <begin position="576"/>
        <end position="604"/>
    </location>
</feature>
<evidence type="ECO:0000256" key="4">
    <source>
        <dbReference type="SAM" id="MobiDB-lite"/>
    </source>
</evidence>
<evidence type="ECO:0000256" key="3">
    <source>
        <dbReference type="SAM" id="Coils"/>
    </source>
</evidence>